<protein>
    <submittedName>
        <fullName evidence="2">Related to PMU1 - putative phosphomutase</fullName>
    </submittedName>
</protein>
<dbReference type="GO" id="GO:0016791">
    <property type="term" value="F:phosphatase activity"/>
    <property type="evidence" value="ECO:0007669"/>
    <property type="project" value="TreeGrafter"/>
</dbReference>
<dbReference type="Pfam" id="PF00300">
    <property type="entry name" value="His_Phos_1"/>
    <property type="match status" value="1"/>
</dbReference>
<dbReference type="PANTHER" id="PTHR48100:SF1">
    <property type="entry name" value="HISTIDINE PHOSPHATASE FAMILY PROTEIN-RELATED"/>
    <property type="match status" value="1"/>
</dbReference>
<feature type="signal peptide" evidence="1">
    <location>
        <begin position="1"/>
        <end position="20"/>
    </location>
</feature>
<name>A0AAJ5C3S7_9BASI</name>
<evidence type="ECO:0000313" key="3">
    <source>
        <dbReference type="Proteomes" id="UP001294444"/>
    </source>
</evidence>
<dbReference type="GO" id="GO:0005737">
    <property type="term" value="C:cytoplasm"/>
    <property type="evidence" value="ECO:0007669"/>
    <property type="project" value="TreeGrafter"/>
</dbReference>
<sequence length="344" mass="38337">MVSPSALLALIVVAVYSVQASPAFVIPFWNPFAMQAKSHTFTAYTGFFKYDTVEGTSLPAVAPNFGLRDNTTWAEVTRTLLQLNLDGSHQDGSQYKLVYAGRHGQGFHNVAETKYGTPLWDSYWSQLNTDGNITWGPDARLTEVGVQQAQAVNDGWMTMLKQQDSAPLPTRLYCSPLSRALSTLEISYDKILVQNPNRTRSTNQQQGQGGADGLLHDILSRIGGPKTMLAEVKELLREEYGEHTCDQRRTKSALHKDYPNVDFERGFAEQDALWTTTREQESHLDARIQQALTQVWNEAQNDQVISLTSHSGVMQSIFRVVGHYRISPPTGALIPLIIKATPQK</sequence>
<evidence type="ECO:0000313" key="2">
    <source>
        <dbReference type="EMBL" id="SNX82936.1"/>
    </source>
</evidence>
<feature type="chain" id="PRO_5042592002" evidence="1">
    <location>
        <begin position="21"/>
        <end position="344"/>
    </location>
</feature>
<dbReference type="EMBL" id="OAPG01000003">
    <property type="protein sequence ID" value="SNX82936.1"/>
    <property type="molecule type" value="Genomic_DNA"/>
</dbReference>
<evidence type="ECO:0000256" key="1">
    <source>
        <dbReference type="SAM" id="SignalP"/>
    </source>
</evidence>
<dbReference type="CDD" id="cd07067">
    <property type="entry name" value="HP_PGM_like"/>
    <property type="match status" value="1"/>
</dbReference>
<accession>A0AAJ5C3S7</accession>
<dbReference type="InterPro" id="IPR029033">
    <property type="entry name" value="His_PPase_superfam"/>
</dbReference>
<dbReference type="SMART" id="SM00855">
    <property type="entry name" value="PGAM"/>
    <property type="match status" value="1"/>
</dbReference>
<organism evidence="2 3">
    <name type="scientific">Melanopsichium pennsylvanicum</name>
    <dbReference type="NCBI Taxonomy" id="63383"/>
    <lineage>
        <taxon>Eukaryota</taxon>
        <taxon>Fungi</taxon>
        <taxon>Dikarya</taxon>
        <taxon>Basidiomycota</taxon>
        <taxon>Ustilaginomycotina</taxon>
        <taxon>Ustilaginomycetes</taxon>
        <taxon>Ustilaginales</taxon>
        <taxon>Ustilaginaceae</taxon>
        <taxon>Melanopsichium</taxon>
    </lineage>
</organism>
<keyword evidence="3" id="KW-1185">Reference proteome</keyword>
<dbReference type="Gene3D" id="3.40.50.1240">
    <property type="entry name" value="Phosphoglycerate mutase-like"/>
    <property type="match status" value="1"/>
</dbReference>
<dbReference type="SUPFAM" id="SSF53254">
    <property type="entry name" value="Phosphoglycerate mutase-like"/>
    <property type="match status" value="1"/>
</dbReference>
<dbReference type="AlphaFoldDB" id="A0AAJ5C3S7"/>
<dbReference type="InterPro" id="IPR050275">
    <property type="entry name" value="PGM_Phosphatase"/>
</dbReference>
<gene>
    <name evidence="2" type="ORF">MEPE_01642</name>
</gene>
<dbReference type="InterPro" id="IPR013078">
    <property type="entry name" value="His_Pase_superF_clade-1"/>
</dbReference>
<keyword evidence="1" id="KW-0732">Signal</keyword>
<proteinExistence type="predicted"/>
<dbReference type="Proteomes" id="UP001294444">
    <property type="component" value="Unassembled WGS sequence"/>
</dbReference>
<dbReference type="PANTHER" id="PTHR48100">
    <property type="entry name" value="BROAD-SPECIFICITY PHOSPHATASE YOR283W-RELATED"/>
    <property type="match status" value="1"/>
</dbReference>
<comment type="caution">
    <text evidence="2">The sequence shown here is derived from an EMBL/GenBank/DDBJ whole genome shotgun (WGS) entry which is preliminary data.</text>
</comment>
<reference evidence="2" key="1">
    <citation type="submission" date="2023-10" db="EMBL/GenBank/DDBJ databases">
        <authorList>
            <person name="Guldener U."/>
        </authorList>
    </citation>
    <scope>NUCLEOTIDE SEQUENCE</scope>
    <source>
        <strain evidence="2">Mp4</strain>
    </source>
</reference>